<dbReference type="GO" id="GO:0015886">
    <property type="term" value="P:heme transport"/>
    <property type="evidence" value="ECO:0007669"/>
    <property type="project" value="InterPro"/>
</dbReference>
<dbReference type="GO" id="GO:0005886">
    <property type="term" value="C:plasma membrane"/>
    <property type="evidence" value="ECO:0007669"/>
    <property type="project" value="UniProtKB-SubCell"/>
</dbReference>
<proteinExistence type="inferred from homology"/>
<sequence>MSWESWSDFFAMGGYGFYVWGSYLVALLCVLGEVVLVRNRRRTLHKQLGLKDKSSL</sequence>
<evidence type="ECO:0000313" key="13">
    <source>
        <dbReference type="EMBL" id="SDY26030.1"/>
    </source>
</evidence>
<keyword evidence="7 12" id="KW-0997">Cell inner membrane</keyword>
<evidence type="ECO:0000256" key="3">
    <source>
        <dbReference type="ARBA" id="ARBA00008741"/>
    </source>
</evidence>
<dbReference type="STRING" id="44576.SAMN05421881_102612"/>
<evidence type="ECO:0000256" key="6">
    <source>
        <dbReference type="ARBA" id="ARBA00022475"/>
    </source>
</evidence>
<keyword evidence="11 12" id="KW-0472">Membrane</keyword>
<evidence type="ECO:0000256" key="10">
    <source>
        <dbReference type="ARBA" id="ARBA00022989"/>
    </source>
</evidence>
<keyword evidence="6 12" id="KW-1003">Cell membrane</keyword>
<organism evidence="13 14">
    <name type="scientific">Nitrosomonas halophila</name>
    <dbReference type="NCBI Taxonomy" id="44576"/>
    <lineage>
        <taxon>Bacteria</taxon>
        <taxon>Pseudomonadati</taxon>
        <taxon>Pseudomonadota</taxon>
        <taxon>Betaproteobacteria</taxon>
        <taxon>Nitrosomonadales</taxon>
        <taxon>Nitrosomonadaceae</taxon>
        <taxon>Nitrosomonas</taxon>
    </lineage>
</organism>
<feature type="transmembrane region" description="Helical" evidence="12">
    <location>
        <begin position="15"/>
        <end position="37"/>
    </location>
</feature>
<evidence type="ECO:0000256" key="2">
    <source>
        <dbReference type="ARBA" id="ARBA00004377"/>
    </source>
</evidence>
<evidence type="ECO:0000256" key="4">
    <source>
        <dbReference type="ARBA" id="ARBA00016461"/>
    </source>
</evidence>
<evidence type="ECO:0000256" key="9">
    <source>
        <dbReference type="ARBA" id="ARBA00022748"/>
    </source>
</evidence>
<evidence type="ECO:0000256" key="1">
    <source>
        <dbReference type="ARBA" id="ARBA00002442"/>
    </source>
</evidence>
<dbReference type="InterPro" id="IPR052075">
    <property type="entry name" value="Heme_exporter_D"/>
</dbReference>
<dbReference type="EMBL" id="FNOY01000026">
    <property type="protein sequence ID" value="SDY26030.1"/>
    <property type="molecule type" value="Genomic_DNA"/>
</dbReference>
<dbReference type="Pfam" id="PF04995">
    <property type="entry name" value="CcmD"/>
    <property type="match status" value="1"/>
</dbReference>
<keyword evidence="10 12" id="KW-1133">Transmembrane helix</keyword>
<dbReference type="Proteomes" id="UP000198640">
    <property type="component" value="Unassembled WGS sequence"/>
</dbReference>
<dbReference type="GO" id="GO:1903607">
    <property type="term" value="P:cytochrome c biosynthetic process"/>
    <property type="evidence" value="ECO:0007669"/>
    <property type="project" value="TreeGrafter"/>
</dbReference>
<evidence type="ECO:0000313" key="14">
    <source>
        <dbReference type="Proteomes" id="UP000198640"/>
    </source>
</evidence>
<gene>
    <name evidence="13" type="ORF">SAMN05421881_102612</name>
</gene>
<comment type="similarity">
    <text evidence="3 12">Belongs to the CcmD/CycX/HelD family.</text>
</comment>
<dbReference type="PANTHER" id="PTHR37531:SF1">
    <property type="entry name" value="HEME EXPORTER PROTEIN D"/>
    <property type="match status" value="1"/>
</dbReference>
<keyword evidence="14" id="KW-1185">Reference proteome</keyword>
<reference evidence="13 14" key="1">
    <citation type="submission" date="2016-10" db="EMBL/GenBank/DDBJ databases">
        <authorList>
            <person name="de Groot N.N."/>
        </authorList>
    </citation>
    <scope>NUCLEOTIDE SEQUENCE [LARGE SCALE GENOMIC DNA]</scope>
    <source>
        <strain evidence="13 14">Nm1</strain>
    </source>
</reference>
<comment type="subcellular location">
    <subcellularLocation>
        <location evidence="2 12">Cell inner membrane</location>
        <topology evidence="2 12">Single-pass membrane protein</topology>
    </subcellularLocation>
</comment>
<dbReference type="PANTHER" id="PTHR37531">
    <property type="entry name" value="HEME EXPORTER PROTEIN D"/>
    <property type="match status" value="1"/>
</dbReference>
<dbReference type="RefSeq" id="WP_090413902.1">
    <property type="nucleotide sequence ID" value="NZ_FNOY01000026.1"/>
</dbReference>
<name>A0A1H3IE64_9PROT</name>
<keyword evidence="9 12" id="KW-0201">Cytochrome c-type biogenesis</keyword>
<evidence type="ECO:0000256" key="11">
    <source>
        <dbReference type="ARBA" id="ARBA00023136"/>
    </source>
</evidence>
<comment type="function">
    <text evidence="1 12">Required for the export of heme to the periplasm for the biogenesis of c-type cytochromes.</text>
</comment>
<evidence type="ECO:0000256" key="12">
    <source>
        <dbReference type="RuleBase" id="RU363101"/>
    </source>
</evidence>
<dbReference type="OrthoDB" id="9815607at2"/>
<accession>A0A1H3IE64</accession>
<evidence type="ECO:0000256" key="5">
    <source>
        <dbReference type="ARBA" id="ARBA00022448"/>
    </source>
</evidence>
<dbReference type="NCBIfam" id="TIGR03141">
    <property type="entry name" value="cytochro_ccmD"/>
    <property type="match status" value="1"/>
</dbReference>
<dbReference type="InterPro" id="IPR007078">
    <property type="entry name" value="Haem_export_protD_CcmD"/>
</dbReference>
<dbReference type="AlphaFoldDB" id="A0A1H3IE64"/>
<keyword evidence="5 12" id="KW-0813">Transport</keyword>
<evidence type="ECO:0000256" key="7">
    <source>
        <dbReference type="ARBA" id="ARBA00022519"/>
    </source>
</evidence>
<protein>
    <recommendedName>
        <fullName evidence="4 12">Heme exporter protein D</fullName>
    </recommendedName>
</protein>
<keyword evidence="8 12" id="KW-0812">Transmembrane</keyword>
<evidence type="ECO:0000256" key="8">
    <source>
        <dbReference type="ARBA" id="ARBA00022692"/>
    </source>
</evidence>
<dbReference type="GO" id="GO:0017004">
    <property type="term" value="P:cytochrome complex assembly"/>
    <property type="evidence" value="ECO:0007669"/>
    <property type="project" value="UniProtKB-KW"/>
</dbReference>